<evidence type="ECO:0000313" key="2">
    <source>
        <dbReference type="Proteomes" id="UP000242715"/>
    </source>
</evidence>
<accession>A0A2Z6LKD6</accession>
<sequence length="89" mass="10829">MARKVEFIKDINDQKDLYFTHKYSYELDHQWQILNEWLGEYITSYHDYLLLEGPIAEPILSQIISSGWLVRSLQGKWIQKWRNCKVHFL</sequence>
<name>A0A2Z6LKD6_TRISU</name>
<evidence type="ECO:0000313" key="1">
    <source>
        <dbReference type="EMBL" id="GAU18242.1"/>
    </source>
</evidence>
<proteinExistence type="predicted"/>
<protein>
    <submittedName>
        <fullName evidence="1">Uncharacterized protein</fullName>
    </submittedName>
</protein>
<dbReference type="EMBL" id="DF973181">
    <property type="protein sequence ID" value="GAU18242.1"/>
    <property type="molecule type" value="Genomic_DNA"/>
</dbReference>
<dbReference type="Proteomes" id="UP000242715">
    <property type="component" value="Unassembled WGS sequence"/>
</dbReference>
<reference evidence="2" key="1">
    <citation type="journal article" date="2017" name="Front. Plant Sci.">
        <title>Climate Clever Clovers: New Paradigm to Reduce the Environmental Footprint of Ruminants by Breeding Low Methanogenic Forages Utilizing Haplotype Variation.</title>
        <authorList>
            <person name="Kaur P."/>
            <person name="Appels R."/>
            <person name="Bayer P.E."/>
            <person name="Keeble-Gagnere G."/>
            <person name="Wang J."/>
            <person name="Hirakawa H."/>
            <person name="Shirasawa K."/>
            <person name="Vercoe P."/>
            <person name="Stefanova K."/>
            <person name="Durmic Z."/>
            <person name="Nichols P."/>
            <person name="Revell C."/>
            <person name="Isobe S.N."/>
            <person name="Edwards D."/>
            <person name="Erskine W."/>
        </authorList>
    </citation>
    <scope>NUCLEOTIDE SEQUENCE [LARGE SCALE GENOMIC DNA]</scope>
    <source>
        <strain evidence="2">cv. Daliak</strain>
    </source>
</reference>
<gene>
    <name evidence="1" type="ORF">TSUD_175840</name>
</gene>
<dbReference type="AlphaFoldDB" id="A0A2Z6LKD6"/>
<organism evidence="1 2">
    <name type="scientific">Trifolium subterraneum</name>
    <name type="common">Subterranean clover</name>
    <dbReference type="NCBI Taxonomy" id="3900"/>
    <lineage>
        <taxon>Eukaryota</taxon>
        <taxon>Viridiplantae</taxon>
        <taxon>Streptophyta</taxon>
        <taxon>Embryophyta</taxon>
        <taxon>Tracheophyta</taxon>
        <taxon>Spermatophyta</taxon>
        <taxon>Magnoliopsida</taxon>
        <taxon>eudicotyledons</taxon>
        <taxon>Gunneridae</taxon>
        <taxon>Pentapetalae</taxon>
        <taxon>rosids</taxon>
        <taxon>fabids</taxon>
        <taxon>Fabales</taxon>
        <taxon>Fabaceae</taxon>
        <taxon>Papilionoideae</taxon>
        <taxon>50 kb inversion clade</taxon>
        <taxon>NPAAA clade</taxon>
        <taxon>Hologalegina</taxon>
        <taxon>IRL clade</taxon>
        <taxon>Trifolieae</taxon>
        <taxon>Trifolium</taxon>
    </lineage>
</organism>
<keyword evidence="2" id="KW-1185">Reference proteome</keyword>